<evidence type="ECO:0000256" key="3">
    <source>
        <dbReference type="ARBA" id="ARBA00023172"/>
    </source>
</evidence>
<protein>
    <submittedName>
        <fullName evidence="5">Integrase</fullName>
    </submittedName>
</protein>
<dbReference type="Gene3D" id="1.10.443.10">
    <property type="entry name" value="Intergrase catalytic core"/>
    <property type="match status" value="1"/>
</dbReference>
<reference evidence="5 6" key="2">
    <citation type="submission" date="2018-03" db="EMBL/GenBank/DDBJ databases">
        <title>The ancient ancestry and fast evolution of plastids.</title>
        <authorList>
            <person name="Moore K.R."/>
            <person name="Magnabosco C."/>
            <person name="Momper L."/>
            <person name="Gold D.A."/>
            <person name="Bosak T."/>
            <person name="Fournier G.P."/>
        </authorList>
    </citation>
    <scope>NUCLEOTIDE SEQUENCE [LARGE SCALE GENOMIC DNA]</scope>
    <source>
        <strain evidence="5 6">ULC18</strain>
    </source>
</reference>
<dbReference type="GO" id="GO:0003677">
    <property type="term" value="F:DNA binding"/>
    <property type="evidence" value="ECO:0007669"/>
    <property type="project" value="UniProtKB-KW"/>
</dbReference>
<proteinExistence type="inferred from homology"/>
<dbReference type="InterPro" id="IPR002104">
    <property type="entry name" value="Integrase_catalytic"/>
</dbReference>
<dbReference type="InterPro" id="IPR050090">
    <property type="entry name" value="Tyrosine_recombinase_XerCD"/>
</dbReference>
<keyword evidence="6" id="KW-1185">Reference proteome</keyword>
<dbReference type="AlphaFoldDB" id="A0A2T1EBN0"/>
<accession>A0A2T1EBN0</accession>
<dbReference type="SUPFAM" id="SSF56349">
    <property type="entry name" value="DNA breaking-rejoining enzymes"/>
    <property type="match status" value="1"/>
</dbReference>
<comment type="similarity">
    <text evidence="1">Belongs to the 'phage' integrase family.</text>
</comment>
<gene>
    <name evidence="5" type="ORF">C7B82_09325</name>
</gene>
<comment type="caution">
    <text evidence="5">The sequence shown here is derived from an EMBL/GenBank/DDBJ whole genome shotgun (WGS) entry which is preliminary data.</text>
</comment>
<organism evidence="5 6">
    <name type="scientific">Stenomitos frigidus ULC18</name>
    <dbReference type="NCBI Taxonomy" id="2107698"/>
    <lineage>
        <taxon>Bacteria</taxon>
        <taxon>Bacillati</taxon>
        <taxon>Cyanobacteriota</taxon>
        <taxon>Cyanophyceae</taxon>
        <taxon>Leptolyngbyales</taxon>
        <taxon>Leptolyngbyaceae</taxon>
        <taxon>Stenomitos</taxon>
    </lineage>
</organism>
<keyword evidence="2" id="KW-0238">DNA-binding</keyword>
<dbReference type="InterPro" id="IPR013762">
    <property type="entry name" value="Integrase-like_cat_sf"/>
</dbReference>
<evidence type="ECO:0000313" key="5">
    <source>
        <dbReference type="EMBL" id="PSB30147.1"/>
    </source>
</evidence>
<name>A0A2T1EBN0_9CYAN</name>
<keyword evidence="3" id="KW-0233">DNA recombination</keyword>
<dbReference type="RefSeq" id="WP_106256032.1">
    <property type="nucleotide sequence ID" value="NZ_CAWNSW010000027.1"/>
</dbReference>
<evidence type="ECO:0000256" key="1">
    <source>
        <dbReference type="ARBA" id="ARBA00008857"/>
    </source>
</evidence>
<dbReference type="CDD" id="cd00796">
    <property type="entry name" value="INT_Rci_Hp1_C"/>
    <property type="match status" value="1"/>
</dbReference>
<dbReference type="PANTHER" id="PTHR30349:SF41">
    <property type="entry name" value="INTEGRASE_RECOMBINASE PROTEIN MJ0367-RELATED"/>
    <property type="match status" value="1"/>
</dbReference>
<sequence>MKVERNGQAEILSPEQLELVLGELRHPHRLIFAICYYTSCRISEAVALQVGDIQNGQIVFRSANTKAKRTKEVSIPQKLQTEFDAVDLPESGYLFPARTGATGSHITTKSCDLALRKVCDYVGLKGISTHSFRRTSITNLYRAGVDLKTIQERSGHASIANVGLYIEGLNGEAQKAGELL</sequence>
<feature type="domain" description="Tyr recombinase" evidence="4">
    <location>
        <begin position="7"/>
        <end position="179"/>
    </location>
</feature>
<dbReference type="GO" id="GO:0015074">
    <property type="term" value="P:DNA integration"/>
    <property type="evidence" value="ECO:0007669"/>
    <property type="project" value="InterPro"/>
</dbReference>
<dbReference type="PROSITE" id="PS51898">
    <property type="entry name" value="TYR_RECOMBINASE"/>
    <property type="match status" value="1"/>
</dbReference>
<dbReference type="PANTHER" id="PTHR30349">
    <property type="entry name" value="PHAGE INTEGRASE-RELATED"/>
    <property type="match status" value="1"/>
</dbReference>
<dbReference type="OrthoDB" id="456420at2"/>
<reference evidence="6" key="1">
    <citation type="submission" date="2018-02" db="EMBL/GenBank/DDBJ databases">
        <authorList>
            <person name="Moore K."/>
            <person name="Momper L."/>
        </authorList>
    </citation>
    <scope>NUCLEOTIDE SEQUENCE [LARGE SCALE GENOMIC DNA]</scope>
    <source>
        <strain evidence="6">ULC18</strain>
    </source>
</reference>
<evidence type="ECO:0000313" key="6">
    <source>
        <dbReference type="Proteomes" id="UP000239576"/>
    </source>
</evidence>
<evidence type="ECO:0000259" key="4">
    <source>
        <dbReference type="PROSITE" id="PS51898"/>
    </source>
</evidence>
<dbReference type="Pfam" id="PF00589">
    <property type="entry name" value="Phage_integrase"/>
    <property type="match status" value="1"/>
</dbReference>
<evidence type="ECO:0000256" key="2">
    <source>
        <dbReference type="ARBA" id="ARBA00023125"/>
    </source>
</evidence>
<dbReference type="GO" id="GO:0006310">
    <property type="term" value="P:DNA recombination"/>
    <property type="evidence" value="ECO:0007669"/>
    <property type="project" value="UniProtKB-KW"/>
</dbReference>
<dbReference type="InterPro" id="IPR011010">
    <property type="entry name" value="DNA_brk_join_enz"/>
</dbReference>
<dbReference type="Proteomes" id="UP000239576">
    <property type="component" value="Unassembled WGS sequence"/>
</dbReference>
<dbReference type="EMBL" id="PVWK01000055">
    <property type="protein sequence ID" value="PSB30147.1"/>
    <property type="molecule type" value="Genomic_DNA"/>
</dbReference>